<comment type="similarity">
    <text evidence="1">Belongs to the PPR family. P subfamily.</text>
</comment>
<feature type="repeat" description="PPR" evidence="3">
    <location>
        <begin position="293"/>
        <end position="327"/>
    </location>
</feature>
<dbReference type="PANTHER" id="PTHR47939:SF13">
    <property type="entry name" value="OS03G0201400 PROTEIN"/>
    <property type="match status" value="1"/>
</dbReference>
<dbReference type="InterPro" id="IPR002885">
    <property type="entry name" value="PPR_rpt"/>
</dbReference>
<dbReference type="PROSITE" id="PS51375">
    <property type="entry name" value="PPR"/>
    <property type="match status" value="10"/>
</dbReference>
<feature type="repeat" description="PPR" evidence="3">
    <location>
        <begin position="258"/>
        <end position="292"/>
    </location>
</feature>
<feature type="repeat" description="PPR" evidence="3">
    <location>
        <begin position="136"/>
        <end position="170"/>
    </location>
</feature>
<dbReference type="InterPro" id="IPR011990">
    <property type="entry name" value="TPR-like_helical_dom_sf"/>
</dbReference>
<dbReference type="SUPFAM" id="SSF48452">
    <property type="entry name" value="TPR-like"/>
    <property type="match status" value="1"/>
</dbReference>
<evidence type="ECO:0000256" key="1">
    <source>
        <dbReference type="ARBA" id="ARBA00007626"/>
    </source>
</evidence>
<dbReference type="EMBL" id="JBJKBG010000001">
    <property type="protein sequence ID" value="KAL3753259.1"/>
    <property type="molecule type" value="Genomic_DNA"/>
</dbReference>
<dbReference type="Pfam" id="PF01535">
    <property type="entry name" value="PPR"/>
    <property type="match status" value="1"/>
</dbReference>
<evidence type="ECO:0000313" key="6">
    <source>
        <dbReference type="Proteomes" id="UP001634007"/>
    </source>
</evidence>
<evidence type="ECO:0000313" key="5">
    <source>
        <dbReference type="EMBL" id="KAL3753259.1"/>
    </source>
</evidence>
<feature type="repeat" description="PPR" evidence="3">
    <location>
        <begin position="171"/>
        <end position="205"/>
    </location>
</feature>
<feature type="repeat" description="PPR" evidence="3">
    <location>
        <begin position="433"/>
        <end position="467"/>
    </location>
</feature>
<dbReference type="AlphaFoldDB" id="A0ABD3LN79"/>
<dbReference type="NCBIfam" id="TIGR00756">
    <property type="entry name" value="PPR"/>
    <property type="match status" value="10"/>
</dbReference>
<protein>
    <recommendedName>
        <fullName evidence="7">Pentatricopeptide repeat-containing protein</fullName>
    </recommendedName>
</protein>
<keyword evidence="4" id="KW-0732">Signal</keyword>
<comment type="caution">
    <text evidence="5">The sequence shown here is derived from an EMBL/GenBank/DDBJ whole genome shotgun (WGS) entry which is preliminary data.</text>
</comment>
<dbReference type="Proteomes" id="UP001634007">
    <property type="component" value="Unassembled WGS sequence"/>
</dbReference>
<dbReference type="PANTHER" id="PTHR47939">
    <property type="entry name" value="MEMBRANE-ASSOCIATED SALT-INDUCIBLE PROTEIN-LIKE"/>
    <property type="match status" value="1"/>
</dbReference>
<feature type="repeat" description="PPR" evidence="3">
    <location>
        <begin position="398"/>
        <end position="432"/>
    </location>
</feature>
<dbReference type="Pfam" id="PF13041">
    <property type="entry name" value="PPR_2"/>
    <property type="match status" value="4"/>
</dbReference>
<gene>
    <name evidence="5" type="ORF">ACJRO7_000625</name>
</gene>
<feature type="signal peptide" evidence="4">
    <location>
        <begin position="1"/>
        <end position="23"/>
    </location>
</feature>
<evidence type="ECO:0000256" key="4">
    <source>
        <dbReference type="SAM" id="SignalP"/>
    </source>
</evidence>
<sequence length="516" mass="57506">MKPTKFCSASSIFLLLHAPAAISSESSSHSILHLPHPSHLPFSSPRRRRFSSTPYPNLDVPIQVLSYLRTNRRAGGGGVFTSVGDALCCFGKMIKASPLPSSRDFSLLLGAIVRMKHYSTAIRLIEQLPSLGVEGDVALLNILINCFCRLKRVDMGFSILGRIFKLGFHITVVTRNTLIDGLFIQGKTDQALRFLDDMGRNGPEPDETTYNRQGAMQGGCRINSFTYNIVIDGLCKEGLITEALRLHESMSKKGIKPDVVTYTSLIHGLCNVGQMEDALILLEEMTSGGIQPDIFTYNSLVHCLCSRGQWKDAMVLLEKMMEAGIEPDAVTYTSVIQGVCNSGQLKEAQRLLSHMVQCRVMPNVQTFSILVDAHCKEGLLVEAEALVDRMIQLGKMPNSFIYSALMIGYCLQNRMKDAMAVLNLMVERGCSPNVVSYNTLINGYCKAKRVDKSKMLFQEMLQRGLNPDVITYYTRVNGFCQVGNLETAEELINEMQRESQSLSRSLYLQFFPGWFM</sequence>
<feature type="chain" id="PRO_5044789037" description="Pentatricopeptide repeat-containing protein" evidence="4">
    <location>
        <begin position="24"/>
        <end position="516"/>
    </location>
</feature>
<organism evidence="5 6">
    <name type="scientific">Eucalyptus globulus</name>
    <name type="common">Tasmanian blue gum</name>
    <dbReference type="NCBI Taxonomy" id="34317"/>
    <lineage>
        <taxon>Eukaryota</taxon>
        <taxon>Viridiplantae</taxon>
        <taxon>Streptophyta</taxon>
        <taxon>Embryophyta</taxon>
        <taxon>Tracheophyta</taxon>
        <taxon>Spermatophyta</taxon>
        <taxon>Magnoliopsida</taxon>
        <taxon>eudicotyledons</taxon>
        <taxon>Gunneridae</taxon>
        <taxon>Pentapetalae</taxon>
        <taxon>rosids</taxon>
        <taxon>malvids</taxon>
        <taxon>Myrtales</taxon>
        <taxon>Myrtaceae</taxon>
        <taxon>Myrtoideae</taxon>
        <taxon>Eucalypteae</taxon>
        <taxon>Eucalyptus</taxon>
    </lineage>
</organism>
<proteinExistence type="inferred from homology"/>
<keyword evidence="6" id="KW-1185">Reference proteome</keyword>
<dbReference type="Pfam" id="PF12854">
    <property type="entry name" value="PPR_1"/>
    <property type="match status" value="2"/>
</dbReference>
<feature type="repeat" description="PPR" evidence="3">
    <location>
        <begin position="328"/>
        <end position="362"/>
    </location>
</feature>
<feature type="repeat" description="PPR" evidence="3">
    <location>
        <begin position="468"/>
        <end position="502"/>
    </location>
</feature>
<name>A0ABD3LN79_EUCGL</name>
<feature type="repeat" description="PPR" evidence="3">
    <location>
        <begin position="363"/>
        <end position="397"/>
    </location>
</feature>
<feature type="repeat" description="PPR" evidence="3">
    <location>
        <begin position="223"/>
        <end position="257"/>
    </location>
</feature>
<accession>A0ABD3LN79</accession>
<evidence type="ECO:0008006" key="7">
    <source>
        <dbReference type="Google" id="ProtNLM"/>
    </source>
</evidence>
<evidence type="ECO:0000256" key="3">
    <source>
        <dbReference type="PROSITE-ProRule" id="PRU00708"/>
    </source>
</evidence>
<evidence type="ECO:0000256" key="2">
    <source>
        <dbReference type="ARBA" id="ARBA00022737"/>
    </source>
</evidence>
<dbReference type="InterPro" id="IPR050667">
    <property type="entry name" value="PPR-containing_protein"/>
</dbReference>
<keyword evidence="2" id="KW-0677">Repeat</keyword>
<reference evidence="5 6" key="1">
    <citation type="submission" date="2024-11" db="EMBL/GenBank/DDBJ databases">
        <title>Chromosome-level genome assembly of Eucalyptus globulus Labill. provides insights into its genome evolution.</title>
        <authorList>
            <person name="Li X."/>
        </authorList>
    </citation>
    <scope>NUCLEOTIDE SEQUENCE [LARGE SCALE GENOMIC DNA]</scope>
    <source>
        <strain evidence="5">CL2024</strain>
        <tissue evidence="5">Fresh tender leaves</tissue>
    </source>
</reference>
<dbReference type="Gene3D" id="1.25.40.10">
    <property type="entry name" value="Tetratricopeptide repeat domain"/>
    <property type="match status" value="4"/>
</dbReference>